<dbReference type="InterPro" id="IPR013549">
    <property type="entry name" value="DUF1731"/>
</dbReference>
<dbReference type="STRING" id="1792290.MSP8886_02908"/>
<dbReference type="Proteomes" id="UP000092544">
    <property type="component" value="Unassembled WGS sequence"/>
</dbReference>
<feature type="domain" description="NAD-dependent epimerase/dehydratase" evidence="2">
    <location>
        <begin position="3"/>
        <end position="217"/>
    </location>
</feature>
<dbReference type="InterPro" id="IPR036291">
    <property type="entry name" value="NAD(P)-bd_dom_sf"/>
</dbReference>
<dbReference type="InterPro" id="IPR001509">
    <property type="entry name" value="Epimerase_deHydtase"/>
</dbReference>
<reference evidence="4 5" key="1">
    <citation type="submission" date="2016-06" db="EMBL/GenBank/DDBJ databases">
        <authorList>
            <person name="Kjaerup R.B."/>
            <person name="Dalgaard T.S."/>
            <person name="Juul-Madsen H.R."/>
        </authorList>
    </citation>
    <scope>NUCLEOTIDE SEQUENCE [LARGE SCALE GENOMIC DNA]</scope>
    <source>
        <strain evidence="4 5">CECT 8886</strain>
    </source>
</reference>
<dbReference type="Pfam" id="PF08338">
    <property type="entry name" value="DUF1731"/>
    <property type="match status" value="1"/>
</dbReference>
<protein>
    <submittedName>
        <fullName evidence="4">Epimerase family protein</fullName>
    </submittedName>
</protein>
<dbReference type="RefSeq" id="WP_067017652.1">
    <property type="nucleotide sequence ID" value="NZ_FLOB01000007.1"/>
</dbReference>
<keyword evidence="5" id="KW-1185">Reference proteome</keyword>
<evidence type="ECO:0000259" key="2">
    <source>
        <dbReference type="Pfam" id="PF01370"/>
    </source>
</evidence>
<dbReference type="Gene3D" id="3.40.50.720">
    <property type="entry name" value="NAD(P)-binding Rossmann-like Domain"/>
    <property type="match status" value="1"/>
</dbReference>
<organism evidence="4 5">
    <name type="scientific">Marinomonas spartinae</name>
    <dbReference type="NCBI Taxonomy" id="1792290"/>
    <lineage>
        <taxon>Bacteria</taxon>
        <taxon>Pseudomonadati</taxon>
        <taxon>Pseudomonadota</taxon>
        <taxon>Gammaproteobacteria</taxon>
        <taxon>Oceanospirillales</taxon>
        <taxon>Oceanospirillaceae</taxon>
        <taxon>Marinomonas</taxon>
    </lineage>
</organism>
<accession>A0A1A8TMV0</accession>
<evidence type="ECO:0000259" key="3">
    <source>
        <dbReference type="Pfam" id="PF08338"/>
    </source>
</evidence>
<dbReference type="PANTHER" id="PTHR11092">
    <property type="entry name" value="SUGAR NUCLEOTIDE EPIMERASE RELATED"/>
    <property type="match status" value="1"/>
</dbReference>
<dbReference type="NCBIfam" id="TIGR01777">
    <property type="entry name" value="yfcH"/>
    <property type="match status" value="1"/>
</dbReference>
<name>A0A1A8TMV0_9GAMM</name>
<evidence type="ECO:0000313" key="5">
    <source>
        <dbReference type="Proteomes" id="UP000092544"/>
    </source>
</evidence>
<feature type="domain" description="DUF1731" evidence="3">
    <location>
        <begin position="245"/>
        <end position="288"/>
    </location>
</feature>
<dbReference type="SUPFAM" id="SSF51735">
    <property type="entry name" value="NAD(P)-binding Rossmann-fold domains"/>
    <property type="match status" value="1"/>
</dbReference>
<dbReference type="InterPro" id="IPR010099">
    <property type="entry name" value="SDR39U1"/>
</dbReference>
<dbReference type="EMBL" id="FLOB01000007">
    <property type="protein sequence ID" value="SBS33953.1"/>
    <property type="molecule type" value="Genomic_DNA"/>
</dbReference>
<dbReference type="AlphaFoldDB" id="A0A1A8TMV0"/>
<evidence type="ECO:0000313" key="4">
    <source>
        <dbReference type="EMBL" id="SBS33953.1"/>
    </source>
</evidence>
<evidence type="ECO:0000256" key="1">
    <source>
        <dbReference type="ARBA" id="ARBA00009353"/>
    </source>
</evidence>
<sequence>MKILVSGATGFIGRSLIPALQKAGHQVYALVRKTDSRLDKSIPQFTINTLAELSEPMDVLINLAGEGIADKPWSKKRKQILFDSRVKLTKQIQQALKHCPKLIISMSAVGLYGSDSNQTYHEETTLPTDGFAHEICQAWEEAAHDFATHGARLVIFRLGVVLGPNGGALDKMRPAYLFGLGGKIGRGNQWFSWVHIDDVIKAINQALSDEKMQGAYNLVAPELIQQKTFAKSFATSLNRPAIFPLPAFILELTLGDMASLLTKGPKILPTRLTNEGFEFAYPTIDSALIAVQNQR</sequence>
<comment type="similarity">
    <text evidence="1">Belongs to the NAD(P)-dependent epimerase/dehydratase family. SDR39U1 subfamily.</text>
</comment>
<proteinExistence type="inferred from homology"/>
<dbReference type="Pfam" id="PF01370">
    <property type="entry name" value="Epimerase"/>
    <property type="match status" value="1"/>
</dbReference>
<dbReference type="PANTHER" id="PTHR11092:SF0">
    <property type="entry name" value="EPIMERASE FAMILY PROTEIN SDR39U1"/>
    <property type="match status" value="1"/>
</dbReference>
<gene>
    <name evidence="4" type="ORF">MSP8886_02908</name>
</gene>
<dbReference type="OrthoDB" id="9801773at2"/>